<sequence length="222" mass="24004">MTSPARHGSRRRRPVLVPATGLLAAAALLVTAVLGGFREAPDPGPEQRQAGEDVDQDVFRTVIMDAVAHTVPGSGDQERPVLDLNLKVYNDAEVSVPLRYLENSLLRVAGRQGERLLDPAARANGGGWMYDLTVPGEGAPSRLLPPKRTSEVLLRFRLPASAEPKPGQTWAGSFPSLLDVDLGRYENHEDLLTGRRRAELVEEDDGAPLIAGRVTVPVRKAV</sequence>
<keyword evidence="2" id="KW-1185">Reference proteome</keyword>
<name>A0A7W7G702_9ACTN</name>
<gene>
    <name evidence="1" type="ORF">BJ982_000161</name>
</gene>
<proteinExistence type="predicted"/>
<dbReference type="Proteomes" id="UP000542210">
    <property type="component" value="Unassembled WGS sequence"/>
</dbReference>
<accession>A0A7W7G702</accession>
<evidence type="ECO:0000313" key="1">
    <source>
        <dbReference type="EMBL" id="MBB4698617.1"/>
    </source>
</evidence>
<organism evidence="1 2">
    <name type="scientific">Sphaerisporangium siamense</name>
    <dbReference type="NCBI Taxonomy" id="795645"/>
    <lineage>
        <taxon>Bacteria</taxon>
        <taxon>Bacillati</taxon>
        <taxon>Actinomycetota</taxon>
        <taxon>Actinomycetes</taxon>
        <taxon>Streptosporangiales</taxon>
        <taxon>Streptosporangiaceae</taxon>
        <taxon>Sphaerisporangium</taxon>
    </lineage>
</organism>
<comment type="caution">
    <text evidence="1">The sequence shown here is derived from an EMBL/GenBank/DDBJ whole genome shotgun (WGS) entry which is preliminary data.</text>
</comment>
<protein>
    <submittedName>
        <fullName evidence="1">Uncharacterized protein</fullName>
    </submittedName>
</protein>
<evidence type="ECO:0000313" key="2">
    <source>
        <dbReference type="Proteomes" id="UP000542210"/>
    </source>
</evidence>
<dbReference type="AlphaFoldDB" id="A0A7W7G702"/>
<reference evidence="1 2" key="1">
    <citation type="submission" date="2020-08" db="EMBL/GenBank/DDBJ databases">
        <title>Sequencing the genomes of 1000 actinobacteria strains.</title>
        <authorList>
            <person name="Klenk H.-P."/>
        </authorList>
    </citation>
    <scope>NUCLEOTIDE SEQUENCE [LARGE SCALE GENOMIC DNA]</scope>
    <source>
        <strain evidence="1 2">DSM 45784</strain>
    </source>
</reference>
<dbReference type="RefSeq" id="WP_184875595.1">
    <property type="nucleotide sequence ID" value="NZ_BOOV01000014.1"/>
</dbReference>
<dbReference type="EMBL" id="JACHND010000001">
    <property type="protein sequence ID" value="MBB4698617.1"/>
    <property type="molecule type" value="Genomic_DNA"/>
</dbReference>